<keyword evidence="7" id="KW-0282">Flagellum</keyword>
<dbReference type="AlphaFoldDB" id="A0AA96LKH9"/>
<evidence type="ECO:0000256" key="5">
    <source>
        <dbReference type="ARBA" id="ARBA00023136"/>
    </source>
</evidence>
<proteinExistence type="predicted"/>
<dbReference type="EMBL" id="CP130318">
    <property type="protein sequence ID" value="WNQ13745.1"/>
    <property type="molecule type" value="Genomic_DNA"/>
</dbReference>
<dbReference type="InterPro" id="IPR022781">
    <property type="entry name" value="Flagellar_biosynth_FliO"/>
</dbReference>
<evidence type="ECO:0000256" key="6">
    <source>
        <dbReference type="SAM" id="Phobius"/>
    </source>
</evidence>
<evidence type="ECO:0000256" key="4">
    <source>
        <dbReference type="ARBA" id="ARBA00022989"/>
    </source>
</evidence>
<evidence type="ECO:0000313" key="8">
    <source>
        <dbReference type="Proteomes" id="UP001305702"/>
    </source>
</evidence>
<keyword evidence="7" id="KW-0969">Cilium</keyword>
<evidence type="ECO:0000256" key="1">
    <source>
        <dbReference type="ARBA" id="ARBA00004236"/>
    </source>
</evidence>
<keyword evidence="2" id="KW-1003">Cell membrane</keyword>
<dbReference type="RefSeq" id="WP_315607527.1">
    <property type="nucleotide sequence ID" value="NZ_CP130318.1"/>
</dbReference>
<keyword evidence="8" id="KW-1185">Reference proteome</keyword>
<name>A0AA96LKH9_9BACL</name>
<dbReference type="KEGG" id="paun:MJA45_12220"/>
<keyword evidence="5 6" id="KW-0472">Membrane</keyword>
<reference evidence="7 8" key="1">
    <citation type="submission" date="2022-02" db="EMBL/GenBank/DDBJ databases">
        <title>Paenibacillus sp. MBLB1776 Whole Genome Shotgun Sequencing.</title>
        <authorList>
            <person name="Hwang C.Y."/>
            <person name="Cho E.-S."/>
            <person name="Seo M.-J."/>
        </authorList>
    </citation>
    <scope>NUCLEOTIDE SEQUENCE [LARGE SCALE GENOMIC DNA]</scope>
    <source>
        <strain evidence="7 8">MBLB1776</strain>
    </source>
</reference>
<evidence type="ECO:0000313" key="7">
    <source>
        <dbReference type="EMBL" id="WNQ13745.1"/>
    </source>
</evidence>
<evidence type="ECO:0000256" key="3">
    <source>
        <dbReference type="ARBA" id="ARBA00022692"/>
    </source>
</evidence>
<dbReference type="GO" id="GO:0016020">
    <property type="term" value="C:membrane"/>
    <property type="evidence" value="ECO:0007669"/>
    <property type="project" value="InterPro"/>
</dbReference>
<keyword evidence="3 6" id="KW-0812">Transmembrane</keyword>
<comment type="subcellular location">
    <subcellularLocation>
        <location evidence="1">Cell membrane</location>
    </subcellularLocation>
</comment>
<organism evidence="7 8">
    <name type="scientific">Paenibacillus aurantius</name>
    <dbReference type="NCBI Taxonomy" id="2918900"/>
    <lineage>
        <taxon>Bacteria</taxon>
        <taxon>Bacillati</taxon>
        <taxon>Bacillota</taxon>
        <taxon>Bacilli</taxon>
        <taxon>Bacillales</taxon>
        <taxon>Paenibacillaceae</taxon>
        <taxon>Paenibacillus</taxon>
    </lineage>
</organism>
<keyword evidence="4 6" id="KW-1133">Transmembrane helix</keyword>
<sequence length="157" mass="18045">MIVKVVFYLLLIIGLFYVIVKLLAQKNKSMLAGRSVKPLGGVPLGQNKSVQIVEIGRKLYVLGVGDSINLISIIEDEEEAEYIRDHMMGGRSADRSPASLMKWIQGMTTASRSREEELPTFQQVFRQKMQSLPNRKKRVEELIQEESLEERWKKHEE</sequence>
<protein>
    <submittedName>
        <fullName evidence="7">Flagellar biosynthetic protein FliO</fullName>
    </submittedName>
</protein>
<dbReference type="Proteomes" id="UP001305702">
    <property type="component" value="Chromosome"/>
</dbReference>
<keyword evidence="7" id="KW-0966">Cell projection</keyword>
<dbReference type="GO" id="GO:0044781">
    <property type="term" value="P:bacterial-type flagellum organization"/>
    <property type="evidence" value="ECO:0007669"/>
    <property type="project" value="InterPro"/>
</dbReference>
<evidence type="ECO:0000256" key="2">
    <source>
        <dbReference type="ARBA" id="ARBA00022475"/>
    </source>
</evidence>
<accession>A0AA96LKH9</accession>
<gene>
    <name evidence="7" type="ORF">MJA45_12220</name>
</gene>
<feature type="transmembrane region" description="Helical" evidence="6">
    <location>
        <begin position="6"/>
        <end position="24"/>
    </location>
</feature>
<dbReference type="Pfam" id="PF04347">
    <property type="entry name" value="FliO"/>
    <property type="match status" value="1"/>
</dbReference>